<dbReference type="InterPro" id="IPR003601">
    <property type="entry name" value="Topo_IA_2"/>
</dbReference>
<dbReference type="Gene3D" id="2.70.20.10">
    <property type="entry name" value="Topoisomerase I, domain 3"/>
    <property type="match status" value="1"/>
</dbReference>
<keyword evidence="5" id="KW-0460">Magnesium</keyword>
<comment type="caution">
    <text evidence="11">The sequence shown here is derived from an EMBL/GenBank/DDBJ whole genome shotgun (WGS) entry which is preliminary data.</text>
</comment>
<keyword evidence="8 11" id="KW-0413">Isomerase</keyword>
<proteinExistence type="inferred from homology"/>
<accession>A0A644V4Z0</accession>
<evidence type="ECO:0000259" key="9">
    <source>
        <dbReference type="PROSITE" id="PS50880"/>
    </source>
</evidence>
<dbReference type="InterPro" id="IPR000380">
    <property type="entry name" value="Topo_IA"/>
</dbReference>
<dbReference type="Gene3D" id="3.40.50.140">
    <property type="match status" value="1"/>
</dbReference>
<comment type="catalytic activity">
    <reaction evidence="1">
        <text>ATP-independent breakage of single-stranded DNA, followed by passage and rejoining.</text>
        <dbReference type="EC" id="5.6.2.1"/>
    </reaction>
</comment>
<dbReference type="PRINTS" id="PR00417">
    <property type="entry name" value="PRTPISMRASEI"/>
</dbReference>
<dbReference type="CDD" id="cd00186">
    <property type="entry name" value="TOP1Ac"/>
    <property type="match status" value="1"/>
</dbReference>
<keyword evidence="4" id="KW-0479">Metal-binding</keyword>
<dbReference type="GO" id="GO:0046872">
    <property type="term" value="F:metal ion binding"/>
    <property type="evidence" value="ECO:0007669"/>
    <property type="project" value="UniProtKB-KW"/>
</dbReference>
<dbReference type="Gene3D" id="1.10.290.10">
    <property type="entry name" value="Topoisomerase I, domain 4"/>
    <property type="match status" value="1"/>
</dbReference>
<dbReference type="InterPro" id="IPR005733">
    <property type="entry name" value="TopoI_bac-type"/>
</dbReference>
<dbReference type="SUPFAM" id="SSF56712">
    <property type="entry name" value="Prokaryotic type I DNA topoisomerase"/>
    <property type="match status" value="1"/>
</dbReference>
<dbReference type="InterPro" id="IPR013825">
    <property type="entry name" value="Topo_IA_cen_sub2"/>
</dbReference>
<keyword evidence="7" id="KW-0238">DNA-binding</keyword>
<gene>
    <name evidence="11" type="primary">topA_18</name>
    <name evidence="11" type="ORF">SDC9_32390</name>
</gene>
<evidence type="ECO:0000256" key="3">
    <source>
        <dbReference type="ARBA" id="ARBA00012891"/>
    </source>
</evidence>
<sequence length="768" mass="86399">MGENLVIVESPAKAKTIGKFLGEGFTVKSSFGHIRDLASNTLSVDLENGYEPNYVISDDKKKVVSELKAIAKKASVIWLASDEDREGEAIAWHLSEALKLDPAKTKRIVFHEITKDAIENAVKNPRDIDMNLVMAQQARRVLDRIVGFQLSPLLWKKVRPKLSAGRVQSVAVRLVVEREREILAFIPKSQFKIEGIFTPGDSKTSVKVKAEIPEKFESEKEALSILQSCLNADFRIISIEEKEAKRSPSPPFTTSTLQQEASRKLGFSLNQTMRVAQSLYESGYITYMRTDSVNLSKLALGAAKQVITDIYGKEYSKTRQFSTKSKGAQEAHEAIRPTYMSNVEIDATPQEKKLYNLIWKRTVASQMADASILRTEILIGADALSHRFAATADRIKFDGFLKVYTESSDDDQDESDSPLNLPELKEGQRMSRIKVTASEKFTQKPPRYSEASLVKKLEELGIGRPSTYAPTISTIVQRGYVTKDNRPGFERSCKLFTLEKETIKESSNIEKWGAEKGRLFPEDIGMLVNDFLLDNFESVIDYGFTAKVEEQFDIVAQGKLLWNKLIDDFYLPFSKKVNETLLESRPKNAERELGQDPASGKKVIVRLGRFGPLAQIGDSEDPEKRFVSLAKGQLLETITLEEALKLFALPRVVGQYKNKEIIASSGRFGPYLKFDGKFISMGKDHSPYTVDIETAVSIIEENSKKEEQKLIKSFSDEGIEILNGRFGPYIKRGKNNYKIPKGKDPVSLELEEILKIIETTPEKSPKKR</sequence>
<dbReference type="PROSITE" id="PS50880">
    <property type="entry name" value="TOPRIM"/>
    <property type="match status" value="1"/>
</dbReference>
<evidence type="ECO:0000256" key="2">
    <source>
        <dbReference type="ARBA" id="ARBA00009446"/>
    </source>
</evidence>
<dbReference type="InterPro" id="IPR003602">
    <property type="entry name" value="Topo_IA_DNA-bd_dom"/>
</dbReference>
<dbReference type="CDD" id="cd03363">
    <property type="entry name" value="TOPRIM_TopoIA_TopoI"/>
    <property type="match status" value="1"/>
</dbReference>
<dbReference type="HAMAP" id="MF_00952">
    <property type="entry name" value="Topoisom_1_prok"/>
    <property type="match status" value="1"/>
</dbReference>
<dbReference type="InterPro" id="IPR013826">
    <property type="entry name" value="Topo_IA_cen_sub3"/>
</dbReference>
<dbReference type="PANTHER" id="PTHR42785">
    <property type="entry name" value="DNA TOPOISOMERASE, TYPE IA, CORE"/>
    <property type="match status" value="1"/>
</dbReference>
<dbReference type="NCBIfam" id="TIGR01051">
    <property type="entry name" value="topA_bact"/>
    <property type="match status" value="1"/>
</dbReference>
<dbReference type="AlphaFoldDB" id="A0A644V4Z0"/>
<dbReference type="InterPro" id="IPR034149">
    <property type="entry name" value="TOPRIM_TopoI"/>
</dbReference>
<evidence type="ECO:0000256" key="1">
    <source>
        <dbReference type="ARBA" id="ARBA00000213"/>
    </source>
</evidence>
<dbReference type="Pfam" id="PF01131">
    <property type="entry name" value="Topoisom_bac"/>
    <property type="match status" value="1"/>
</dbReference>
<dbReference type="InterPro" id="IPR025589">
    <property type="entry name" value="Toprim_C_rpt"/>
</dbReference>
<name>A0A644V4Z0_9ZZZZ</name>
<dbReference type="PROSITE" id="PS52039">
    <property type="entry name" value="TOPO_IA_2"/>
    <property type="match status" value="1"/>
</dbReference>
<dbReference type="GO" id="GO:0006265">
    <property type="term" value="P:DNA topological change"/>
    <property type="evidence" value="ECO:0007669"/>
    <property type="project" value="InterPro"/>
</dbReference>
<feature type="domain" description="Toprim" evidence="9">
    <location>
        <begin position="3"/>
        <end position="113"/>
    </location>
</feature>
<evidence type="ECO:0000259" key="10">
    <source>
        <dbReference type="PROSITE" id="PS52039"/>
    </source>
</evidence>
<dbReference type="SMART" id="SM00436">
    <property type="entry name" value="TOP1Bc"/>
    <property type="match status" value="1"/>
</dbReference>
<comment type="similarity">
    <text evidence="2">Belongs to the type IA topoisomerase family.</text>
</comment>
<dbReference type="PROSITE" id="PS00396">
    <property type="entry name" value="TOPO_IA_1"/>
    <property type="match status" value="1"/>
</dbReference>
<evidence type="ECO:0000256" key="8">
    <source>
        <dbReference type="ARBA" id="ARBA00023235"/>
    </source>
</evidence>
<dbReference type="InterPro" id="IPR023405">
    <property type="entry name" value="Topo_IA_core_domain"/>
</dbReference>
<reference evidence="11" key="1">
    <citation type="submission" date="2019-08" db="EMBL/GenBank/DDBJ databases">
        <authorList>
            <person name="Kucharzyk K."/>
            <person name="Murdoch R.W."/>
            <person name="Higgins S."/>
            <person name="Loffler F."/>
        </authorList>
    </citation>
    <scope>NUCLEOTIDE SEQUENCE</scope>
</reference>
<dbReference type="InterPro" id="IPR023406">
    <property type="entry name" value="Topo_IA_AS"/>
</dbReference>
<evidence type="ECO:0000313" key="11">
    <source>
        <dbReference type="EMBL" id="MPL86410.1"/>
    </source>
</evidence>
<dbReference type="Pfam" id="PF13368">
    <property type="entry name" value="Toprim_C_rpt"/>
    <property type="match status" value="3"/>
</dbReference>
<organism evidence="11">
    <name type="scientific">bioreactor metagenome</name>
    <dbReference type="NCBI Taxonomy" id="1076179"/>
    <lineage>
        <taxon>unclassified sequences</taxon>
        <taxon>metagenomes</taxon>
        <taxon>ecological metagenomes</taxon>
    </lineage>
</organism>
<evidence type="ECO:0000256" key="4">
    <source>
        <dbReference type="ARBA" id="ARBA00022723"/>
    </source>
</evidence>
<keyword evidence="6" id="KW-0799">Topoisomerase</keyword>
<protein>
    <recommendedName>
        <fullName evidence="3">DNA topoisomerase</fullName>
        <ecNumber evidence="3">5.6.2.1</ecNumber>
    </recommendedName>
</protein>
<dbReference type="Pfam" id="PF01751">
    <property type="entry name" value="Toprim"/>
    <property type="match status" value="1"/>
</dbReference>
<dbReference type="InterPro" id="IPR028612">
    <property type="entry name" value="Topoisom_1_IA"/>
</dbReference>
<dbReference type="PANTHER" id="PTHR42785:SF1">
    <property type="entry name" value="DNA TOPOISOMERASE"/>
    <property type="match status" value="1"/>
</dbReference>
<dbReference type="GO" id="GO:0003677">
    <property type="term" value="F:DNA binding"/>
    <property type="evidence" value="ECO:0007669"/>
    <property type="project" value="UniProtKB-KW"/>
</dbReference>
<dbReference type="InterPro" id="IPR013824">
    <property type="entry name" value="Topo_IA_cen_sub1"/>
</dbReference>
<evidence type="ECO:0000256" key="5">
    <source>
        <dbReference type="ARBA" id="ARBA00022842"/>
    </source>
</evidence>
<dbReference type="GO" id="GO:0003917">
    <property type="term" value="F:DNA topoisomerase type I (single strand cut, ATP-independent) activity"/>
    <property type="evidence" value="ECO:0007669"/>
    <property type="project" value="UniProtKB-EC"/>
</dbReference>
<dbReference type="EC" id="5.6.2.1" evidence="3"/>
<dbReference type="SMART" id="SM00437">
    <property type="entry name" value="TOP1Ac"/>
    <property type="match status" value="1"/>
</dbReference>
<dbReference type="InterPro" id="IPR013497">
    <property type="entry name" value="Topo_IA_cen"/>
</dbReference>
<evidence type="ECO:0000256" key="7">
    <source>
        <dbReference type="ARBA" id="ARBA00023125"/>
    </source>
</evidence>
<dbReference type="EMBL" id="VSSQ01000221">
    <property type="protein sequence ID" value="MPL86410.1"/>
    <property type="molecule type" value="Genomic_DNA"/>
</dbReference>
<feature type="domain" description="Topo IA-type catalytic" evidence="10">
    <location>
        <begin position="129"/>
        <end position="577"/>
    </location>
</feature>
<dbReference type="InterPro" id="IPR006171">
    <property type="entry name" value="TOPRIM_dom"/>
</dbReference>
<dbReference type="Gene3D" id="1.10.460.10">
    <property type="entry name" value="Topoisomerase I, domain 2"/>
    <property type="match status" value="2"/>
</dbReference>
<dbReference type="SMART" id="SM00493">
    <property type="entry name" value="TOPRIM"/>
    <property type="match status" value="1"/>
</dbReference>
<evidence type="ECO:0000256" key="6">
    <source>
        <dbReference type="ARBA" id="ARBA00023029"/>
    </source>
</evidence>